<keyword evidence="6" id="KW-1185">Reference proteome</keyword>
<evidence type="ECO:0000313" key="6">
    <source>
        <dbReference type="Proteomes" id="UP000475862"/>
    </source>
</evidence>
<dbReference type="Proteomes" id="UP000475862">
    <property type="component" value="Unassembled WGS sequence"/>
</dbReference>
<accession>A0A6G0T5Q4</accession>
<dbReference type="Pfam" id="PF02944">
    <property type="entry name" value="BESS"/>
    <property type="match status" value="1"/>
</dbReference>
<reference evidence="5 6" key="1">
    <citation type="submission" date="2019-08" db="EMBL/GenBank/DDBJ databases">
        <title>The genome of the soybean aphid Biotype 1, its phylome, world population structure and adaptation to the North American continent.</title>
        <authorList>
            <person name="Giordano R."/>
            <person name="Donthu R.K."/>
            <person name="Hernandez A.G."/>
            <person name="Wright C.L."/>
            <person name="Zimin A.V."/>
        </authorList>
    </citation>
    <scope>NUCLEOTIDE SEQUENCE [LARGE SCALE GENOMIC DNA]</scope>
    <source>
        <tissue evidence="5">Whole aphids</tissue>
    </source>
</reference>
<evidence type="ECO:0000256" key="1">
    <source>
        <dbReference type="PROSITE-ProRule" id="PRU00371"/>
    </source>
</evidence>
<dbReference type="InterPro" id="IPR004210">
    <property type="entry name" value="BESS_motif"/>
</dbReference>
<dbReference type="PANTHER" id="PTHR47272">
    <property type="entry name" value="DDE_TNP_1_7 DOMAIN-CONTAINING PROTEIN"/>
    <property type="match status" value="1"/>
</dbReference>
<comment type="subcellular location">
    <subcellularLocation>
        <location evidence="1">Nucleus</location>
    </subcellularLocation>
</comment>
<feature type="domain" description="BESS" evidence="4">
    <location>
        <begin position="828"/>
        <end position="867"/>
    </location>
</feature>
<dbReference type="OrthoDB" id="123207at2759"/>
<dbReference type="GO" id="GO:0005634">
    <property type="term" value="C:nucleus"/>
    <property type="evidence" value="ECO:0007669"/>
    <property type="project" value="UniProtKB-SubCell"/>
</dbReference>
<dbReference type="EMBL" id="VYZN01000055">
    <property type="protein sequence ID" value="KAE9526156.1"/>
    <property type="molecule type" value="Genomic_DNA"/>
</dbReference>
<dbReference type="InterPro" id="IPR006578">
    <property type="entry name" value="MADF-dom"/>
</dbReference>
<proteinExistence type="predicted"/>
<sequence length="962" mass="111031">METKQLISEVEKRPVLWDTSDIDYKDRNKKNEAWLQVTSALYENFSNNTQTEKKVIGKSRKMIAMACPPVDSGSDGSDDDNASEIPQHEMEELMAMLDEDLEDLEYNEMLLNEFEKEQETVDENILQEKNIEPNYFITEQQLSQDTPILNHGNLIYSQAIPSPFQATPSSSQATPSPSQSTPSSSSRRSKRLHKSPYISNQGNDEVQTNNQPNLINLTQKIKKVPLKHFEFKWTKSSPNFSVEVPLNQEYPVNEYTKTPLEYFLIFFSDDIFNLIVEQTNLYSFQKFNKSVCTSVTEIKDLIGIMLIMGIVKMPAYSDYWSPYTRYSQIANVMSLKSYKQLMRCLHFCNNEETDDTDRFFKVRQLIDIIRINCLSVPQGKRFSIDEMMVPYKGKKAGSRKQYMKNKPKKWGFKLFVRAGIDGMVYDFLTYSGESTFRNIHFSPYEISYFGLGPKVVIALCFSIPDKPVTVVYFDNFFTTPELISYLRSEFGILSLGTLRKQHLRGCPIIDDKIMMKQSRGSFTTLCDKSKKVSIVKWLDNKIVCLASSYTSESTQNTSCIQRYSKEKKKRIPVPYPNIVKEYNSHMGGVDLADMFVALYRTGLKSHKWYMSLFSQMLDICVNNAWILYRRDCKALGEKQKRLKEFRHEIGIALTSKDKPRLGRRPLEKPYDFPAKKIKNEIAPRPYDEIRYDKVDHCPDFTKKGRCRFCSTGQTTVICLKCNVRLCHVEVQEVISKWRSVRDNYTRSLKKQAECNKSGSGVKKIQRYIFEQQLSFLKKCREQRPTCSIHAISPRQQKKRKTTHSLEDKLGAFLDSRTINTNSSSVDMTDEDMAFYTSTLPIVKTLTLNQKMRFRIEVMQLLQNIKHTGSTMESSIAQTSYVAPYRHHNMPISPYTYNDQYLQSNILRPNSTSSSNSIQTYYTQFSPQDQNPPSNQSTNHNIQDSIVTASISSGGIADLIFVS</sequence>
<feature type="domain" description="MADF" evidence="3">
    <location>
        <begin position="5"/>
        <end position="102"/>
    </location>
</feature>
<feature type="region of interest" description="Disordered" evidence="2">
    <location>
        <begin position="161"/>
        <end position="211"/>
    </location>
</feature>
<organism evidence="5 6">
    <name type="scientific">Aphis glycines</name>
    <name type="common">Soybean aphid</name>
    <dbReference type="NCBI Taxonomy" id="307491"/>
    <lineage>
        <taxon>Eukaryota</taxon>
        <taxon>Metazoa</taxon>
        <taxon>Ecdysozoa</taxon>
        <taxon>Arthropoda</taxon>
        <taxon>Hexapoda</taxon>
        <taxon>Insecta</taxon>
        <taxon>Pterygota</taxon>
        <taxon>Neoptera</taxon>
        <taxon>Paraneoptera</taxon>
        <taxon>Hemiptera</taxon>
        <taxon>Sternorrhyncha</taxon>
        <taxon>Aphidomorpha</taxon>
        <taxon>Aphidoidea</taxon>
        <taxon>Aphididae</taxon>
        <taxon>Aphidini</taxon>
        <taxon>Aphis</taxon>
        <taxon>Aphis</taxon>
    </lineage>
</organism>
<evidence type="ECO:0000259" key="4">
    <source>
        <dbReference type="PROSITE" id="PS51031"/>
    </source>
</evidence>
<feature type="compositionally biased region" description="Polar residues" evidence="2">
    <location>
        <begin position="197"/>
        <end position="211"/>
    </location>
</feature>
<dbReference type="Pfam" id="PF13843">
    <property type="entry name" value="DDE_Tnp_1_7"/>
    <property type="match status" value="1"/>
</dbReference>
<dbReference type="AlphaFoldDB" id="A0A6G0T5Q4"/>
<dbReference type="Pfam" id="PF10545">
    <property type="entry name" value="MADF_DNA_bdg"/>
    <property type="match status" value="1"/>
</dbReference>
<dbReference type="PROSITE" id="PS51029">
    <property type="entry name" value="MADF"/>
    <property type="match status" value="1"/>
</dbReference>
<gene>
    <name evidence="5" type="ORF">AGLY_013787</name>
</gene>
<dbReference type="SMART" id="SM00595">
    <property type="entry name" value="MADF"/>
    <property type="match status" value="2"/>
</dbReference>
<keyword evidence="1" id="KW-0539">Nucleus</keyword>
<dbReference type="GO" id="GO:0003677">
    <property type="term" value="F:DNA binding"/>
    <property type="evidence" value="ECO:0007669"/>
    <property type="project" value="InterPro"/>
</dbReference>
<evidence type="ECO:0000256" key="2">
    <source>
        <dbReference type="SAM" id="MobiDB-lite"/>
    </source>
</evidence>
<dbReference type="PANTHER" id="PTHR47272:SF1">
    <property type="entry name" value="PIGGYBAC TRANSPOSABLE ELEMENT-DERIVED PROTEIN 3-LIKE"/>
    <property type="match status" value="1"/>
</dbReference>
<comment type="caution">
    <text evidence="5">The sequence shown here is derived from an EMBL/GenBank/DDBJ whole genome shotgun (WGS) entry which is preliminary data.</text>
</comment>
<dbReference type="InterPro" id="IPR029526">
    <property type="entry name" value="PGBD"/>
</dbReference>
<feature type="compositionally biased region" description="Low complexity" evidence="2">
    <location>
        <begin position="165"/>
        <end position="186"/>
    </location>
</feature>
<name>A0A6G0T5Q4_APHGL</name>
<evidence type="ECO:0000259" key="3">
    <source>
        <dbReference type="PROSITE" id="PS51029"/>
    </source>
</evidence>
<evidence type="ECO:0000313" key="5">
    <source>
        <dbReference type="EMBL" id="KAE9526156.1"/>
    </source>
</evidence>
<protein>
    <recommendedName>
        <fullName evidence="7">PiggyBac transposable element-derived protein domain-containing protein</fullName>
    </recommendedName>
</protein>
<dbReference type="PROSITE" id="PS51031">
    <property type="entry name" value="BESS"/>
    <property type="match status" value="1"/>
</dbReference>
<evidence type="ECO:0008006" key="7">
    <source>
        <dbReference type="Google" id="ProtNLM"/>
    </source>
</evidence>